<dbReference type="InterPro" id="IPR043129">
    <property type="entry name" value="ATPase_NBD"/>
</dbReference>
<dbReference type="InterPro" id="IPR017861">
    <property type="entry name" value="KAE1/TsaD"/>
</dbReference>
<evidence type="ECO:0000313" key="11">
    <source>
        <dbReference type="Proteomes" id="UP000264062"/>
    </source>
</evidence>
<protein>
    <recommendedName>
        <fullName evidence="8">tRNA N6-adenosine threonylcarbamoyltransferase</fullName>
        <ecNumber evidence="8">2.3.1.234</ecNumber>
    </recommendedName>
    <alternativeName>
        <fullName evidence="8">N6-L-threonylcarbamoyladenine synthase</fullName>
        <shortName evidence="8">t(6)A synthase</shortName>
    </alternativeName>
    <alternativeName>
        <fullName evidence="8">t(6)A37 threonylcarbamoyladenosine biosynthesis protein TsaD</fullName>
    </alternativeName>
    <alternativeName>
        <fullName evidence="8">tRNA threonylcarbamoyladenosine biosynthesis protein TsaD</fullName>
    </alternativeName>
</protein>
<dbReference type="AlphaFoldDB" id="A0A350HC73"/>
<keyword evidence="4 8" id="KW-0479">Metal-binding</keyword>
<evidence type="ECO:0000256" key="5">
    <source>
        <dbReference type="ARBA" id="ARBA00023004"/>
    </source>
</evidence>
<proteinExistence type="inferred from homology"/>
<feature type="binding site" evidence="8">
    <location>
        <position position="272"/>
    </location>
    <ligand>
        <name>substrate</name>
    </ligand>
</feature>
<feature type="binding site" evidence="8">
    <location>
        <position position="184"/>
    </location>
    <ligand>
        <name>substrate</name>
    </ligand>
</feature>
<dbReference type="NCBIfam" id="TIGR00329">
    <property type="entry name" value="gcp_kae1"/>
    <property type="match status" value="1"/>
</dbReference>
<dbReference type="EMBL" id="DMZY01000243">
    <property type="protein sequence ID" value="HAV93139.1"/>
    <property type="molecule type" value="Genomic_DNA"/>
</dbReference>
<keyword evidence="6 8" id="KW-0012">Acyltransferase</keyword>
<feature type="binding site" evidence="8">
    <location>
        <position position="180"/>
    </location>
    <ligand>
        <name>substrate</name>
    </ligand>
</feature>
<gene>
    <name evidence="8 10" type="primary">tsaD</name>
    <name evidence="10" type="ORF">DCW38_08185</name>
</gene>
<comment type="function">
    <text evidence="8">Required for the formation of a threonylcarbamoyl group on adenosine at position 37 (t(6)A37) in tRNAs that read codons beginning with adenine. Is involved in the transfer of the threonylcarbamoyl moiety of threonylcarbamoyl-AMP (TC-AMP) to the N6 group of A37, together with TsaE and TsaB. TsaD likely plays a direct catalytic role in this reaction.</text>
</comment>
<evidence type="ECO:0000256" key="7">
    <source>
        <dbReference type="ARBA" id="ARBA00048117"/>
    </source>
</evidence>
<dbReference type="HAMAP" id="MF_01445">
    <property type="entry name" value="TsaD"/>
    <property type="match status" value="1"/>
</dbReference>
<evidence type="ECO:0000256" key="3">
    <source>
        <dbReference type="ARBA" id="ARBA00022694"/>
    </source>
</evidence>
<keyword evidence="2 8" id="KW-0808">Transferase</keyword>
<dbReference type="EC" id="2.3.1.234" evidence="8"/>
<accession>A0A350HC73</accession>
<evidence type="ECO:0000256" key="2">
    <source>
        <dbReference type="ARBA" id="ARBA00022679"/>
    </source>
</evidence>
<evidence type="ECO:0000256" key="1">
    <source>
        <dbReference type="ARBA" id="ARBA00022490"/>
    </source>
</evidence>
<dbReference type="CDD" id="cd24133">
    <property type="entry name" value="ASKHA_NBD_TsaD_bac"/>
    <property type="match status" value="1"/>
</dbReference>
<organism evidence="10 11">
    <name type="scientific">candidate division WOR-3 bacterium</name>
    <dbReference type="NCBI Taxonomy" id="2052148"/>
    <lineage>
        <taxon>Bacteria</taxon>
        <taxon>Bacteria division WOR-3</taxon>
    </lineage>
</organism>
<reference evidence="10 11" key="1">
    <citation type="journal article" date="2018" name="Nat. Biotechnol.">
        <title>A standardized bacterial taxonomy based on genome phylogeny substantially revises the tree of life.</title>
        <authorList>
            <person name="Parks D.H."/>
            <person name="Chuvochina M."/>
            <person name="Waite D.W."/>
            <person name="Rinke C."/>
            <person name="Skarshewski A."/>
            <person name="Chaumeil P.A."/>
            <person name="Hugenholtz P."/>
        </authorList>
    </citation>
    <scope>NUCLEOTIDE SEQUENCE [LARGE SCALE GENOMIC DNA]</scope>
    <source>
        <strain evidence="10">UBA9956</strain>
    </source>
</reference>
<feature type="domain" description="Gcp-like" evidence="9">
    <location>
        <begin position="25"/>
        <end position="306"/>
    </location>
</feature>
<dbReference type="Proteomes" id="UP000264062">
    <property type="component" value="Unassembled WGS sequence"/>
</dbReference>
<evidence type="ECO:0000313" key="10">
    <source>
        <dbReference type="EMBL" id="HAV93139.1"/>
    </source>
</evidence>
<evidence type="ECO:0000256" key="8">
    <source>
        <dbReference type="HAMAP-Rule" id="MF_01445"/>
    </source>
</evidence>
<dbReference type="PANTHER" id="PTHR11735:SF6">
    <property type="entry name" value="TRNA N6-ADENOSINE THREONYLCARBAMOYLTRANSFERASE, MITOCHONDRIAL"/>
    <property type="match status" value="1"/>
</dbReference>
<dbReference type="Pfam" id="PF00814">
    <property type="entry name" value="TsaD"/>
    <property type="match status" value="1"/>
</dbReference>
<name>A0A350HC73_UNCW3</name>
<dbReference type="InterPro" id="IPR000905">
    <property type="entry name" value="Gcp-like_dom"/>
</dbReference>
<comment type="catalytic activity">
    <reaction evidence="7 8">
        <text>L-threonylcarbamoyladenylate + adenosine(37) in tRNA = N(6)-L-threonylcarbamoyladenosine(37) in tRNA + AMP + H(+)</text>
        <dbReference type="Rhea" id="RHEA:37059"/>
        <dbReference type="Rhea" id="RHEA-COMP:10162"/>
        <dbReference type="Rhea" id="RHEA-COMP:10163"/>
        <dbReference type="ChEBI" id="CHEBI:15378"/>
        <dbReference type="ChEBI" id="CHEBI:73682"/>
        <dbReference type="ChEBI" id="CHEBI:74411"/>
        <dbReference type="ChEBI" id="CHEBI:74418"/>
        <dbReference type="ChEBI" id="CHEBI:456215"/>
        <dbReference type="EC" id="2.3.1.234"/>
    </reaction>
</comment>
<sequence length="329" mass="35852">MTLILGIETSCDETSAAVVEDGRRVLSNVVKTQMSHKDFGGVVPDLSSREHVQYIYEVIEEAVLKAEISISQIDAVSAVNGPGLVGSLMVGLTAAKGISLRQNKPFIATDHVKGHIYGNVLTSGYPEYPSLSLVVSGGHSSIFLVDKDFETREIGRTLDDAAGEAFDKCAKMLGLGYPGGPALERAAEGGDKQFKKFPISKLDGFNFSFSGLKTSVMYYIKDEGAKSVSKNINDITASIEYAIVEQLIRTFLKAYAVHKTKSIMLAGGVSANRLLRRRFEDEFKKRGVSVYIPEMRFCTDNAALTAGIAYRDFIKNKFSPIDTGVYSRS</sequence>
<evidence type="ECO:0000256" key="6">
    <source>
        <dbReference type="ARBA" id="ARBA00023315"/>
    </source>
</evidence>
<dbReference type="GO" id="GO:0005506">
    <property type="term" value="F:iron ion binding"/>
    <property type="evidence" value="ECO:0007669"/>
    <property type="project" value="UniProtKB-UniRule"/>
</dbReference>
<evidence type="ECO:0000259" key="9">
    <source>
        <dbReference type="Pfam" id="PF00814"/>
    </source>
</evidence>
<keyword evidence="1 8" id="KW-0963">Cytoplasm</keyword>
<feature type="binding site" evidence="8">
    <location>
        <position position="115"/>
    </location>
    <ligand>
        <name>Fe cation</name>
        <dbReference type="ChEBI" id="CHEBI:24875"/>
    </ligand>
</feature>
<feature type="binding site" evidence="8">
    <location>
        <begin position="134"/>
        <end position="138"/>
    </location>
    <ligand>
        <name>substrate</name>
    </ligand>
</feature>
<dbReference type="InterPro" id="IPR022450">
    <property type="entry name" value="TsaD"/>
</dbReference>
<comment type="subcellular location">
    <subcellularLocation>
        <location evidence="8">Cytoplasm</location>
    </subcellularLocation>
</comment>
<dbReference type="FunFam" id="3.30.420.40:FF:000040">
    <property type="entry name" value="tRNA N6-adenosine threonylcarbamoyltransferase"/>
    <property type="match status" value="1"/>
</dbReference>
<comment type="similarity">
    <text evidence="8">Belongs to the KAE1 / TsaD family.</text>
</comment>
<dbReference type="Gene3D" id="3.30.420.40">
    <property type="match status" value="2"/>
</dbReference>
<dbReference type="FunFam" id="3.30.420.40:FF:000012">
    <property type="entry name" value="tRNA N6-adenosine threonylcarbamoyltransferase"/>
    <property type="match status" value="1"/>
</dbReference>
<dbReference type="PRINTS" id="PR00789">
    <property type="entry name" value="OSIALOPTASE"/>
</dbReference>
<dbReference type="GO" id="GO:0005737">
    <property type="term" value="C:cytoplasm"/>
    <property type="evidence" value="ECO:0007669"/>
    <property type="project" value="UniProtKB-SubCell"/>
</dbReference>
<comment type="caution">
    <text evidence="10">The sequence shown here is derived from an EMBL/GenBank/DDBJ whole genome shotgun (WGS) entry which is preliminary data.</text>
</comment>
<keyword evidence="3 8" id="KW-0819">tRNA processing</keyword>
<dbReference type="GO" id="GO:0002949">
    <property type="term" value="P:tRNA threonylcarbamoyladenosine modification"/>
    <property type="evidence" value="ECO:0007669"/>
    <property type="project" value="UniProtKB-UniRule"/>
</dbReference>
<dbReference type="SUPFAM" id="SSF53067">
    <property type="entry name" value="Actin-like ATPase domain"/>
    <property type="match status" value="1"/>
</dbReference>
<comment type="cofactor">
    <cofactor evidence="8">
        <name>Fe(2+)</name>
        <dbReference type="ChEBI" id="CHEBI:29033"/>
    </cofactor>
    <text evidence="8">Binds 1 Fe(2+) ion per subunit.</text>
</comment>
<keyword evidence="5 8" id="KW-0408">Iron</keyword>
<dbReference type="PANTHER" id="PTHR11735">
    <property type="entry name" value="TRNA N6-ADENOSINE THREONYLCARBAMOYLTRANSFERASE"/>
    <property type="match status" value="1"/>
</dbReference>
<dbReference type="NCBIfam" id="TIGR03723">
    <property type="entry name" value="T6A_TsaD_YgjD"/>
    <property type="match status" value="1"/>
</dbReference>
<evidence type="ECO:0000256" key="4">
    <source>
        <dbReference type="ARBA" id="ARBA00022723"/>
    </source>
</evidence>
<feature type="binding site" evidence="8">
    <location>
        <position position="167"/>
    </location>
    <ligand>
        <name>substrate</name>
    </ligand>
</feature>
<feature type="binding site" evidence="8">
    <location>
        <position position="111"/>
    </location>
    <ligand>
        <name>Fe cation</name>
        <dbReference type="ChEBI" id="CHEBI:24875"/>
    </ligand>
</feature>
<feature type="binding site" evidence="8">
    <location>
        <position position="300"/>
    </location>
    <ligand>
        <name>Fe cation</name>
        <dbReference type="ChEBI" id="CHEBI:24875"/>
    </ligand>
</feature>
<dbReference type="GO" id="GO:0061711">
    <property type="term" value="F:tRNA N(6)-L-threonylcarbamoyladenine synthase activity"/>
    <property type="evidence" value="ECO:0007669"/>
    <property type="project" value="UniProtKB-EC"/>
</dbReference>